<dbReference type="Gene3D" id="3.30.410.40">
    <property type="match status" value="1"/>
</dbReference>
<evidence type="ECO:0000256" key="1">
    <source>
        <dbReference type="ARBA" id="ARBA00001974"/>
    </source>
</evidence>
<name>A0A4S8MD10_DENBC</name>
<dbReference type="InterPro" id="IPR007867">
    <property type="entry name" value="GMC_OxRtase_C"/>
</dbReference>
<dbReference type="Gene3D" id="3.50.50.60">
    <property type="entry name" value="FAD/NAD(P)-binding domain"/>
    <property type="match status" value="1"/>
</dbReference>
<reference evidence="4 5" key="1">
    <citation type="journal article" date="2019" name="Nat. Ecol. Evol.">
        <title>Megaphylogeny resolves global patterns of mushroom evolution.</title>
        <authorList>
            <person name="Varga T."/>
            <person name="Krizsan K."/>
            <person name="Foldi C."/>
            <person name="Dima B."/>
            <person name="Sanchez-Garcia M."/>
            <person name="Sanchez-Ramirez S."/>
            <person name="Szollosi G.J."/>
            <person name="Szarkandi J.G."/>
            <person name="Papp V."/>
            <person name="Albert L."/>
            <person name="Andreopoulos W."/>
            <person name="Angelini C."/>
            <person name="Antonin V."/>
            <person name="Barry K.W."/>
            <person name="Bougher N.L."/>
            <person name="Buchanan P."/>
            <person name="Buyck B."/>
            <person name="Bense V."/>
            <person name="Catcheside P."/>
            <person name="Chovatia M."/>
            <person name="Cooper J."/>
            <person name="Damon W."/>
            <person name="Desjardin D."/>
            <person name="Finy P."/>
            <person name="Geml J."/>
            <person name="Haridas S."/>
            <person name="Hughes K."/>
            <person name="Justo A."/>
            <person name="Karasinski D."/>
            <person name="Kautmanova I."/>
            <person name="Kiss B."/>
            <person name="Kocsube S."/>
            <person name="Kotiranta H."/>
            <person name="LaButti K.M."/>
            <person name="Lechner B.E."/>
            <person name="Liimatainen K."/>
            <person name="Lipzen A."/>
            <person name="Lukacs Z."/>
            <person name="Mihaltcheva S."/>
            <person name="Morgado L.N."/>
            <person name="Niskanen T."/>
            <person name="Noordeloos M.E."/>
            <person name="Ohm R.A."/>
            <person name="Ortiz-Santana B."/>
            <person name="Ovrebo C."/>
            <person name="Racz N."/>
            <person name="Riley R."/>
            <person name="Savchenko A."/>
            <person name="Shiryaev A."/>
            <person name="Soop K."/>
            <person name="Spirin V."/>
            <person name="Szebenyi C."/>
            <person name="Tomsovsky M."/>
            <person name="Tulloss R.E."/>
            <person name="Uehling J."/>
            <person name="Grigoriev I.V."/>
            <person name="Vagvolgyi C."/>
            <person name="Papp T."/>
            <person name="Martin F.M."/>
            <person name="Miettinen O."/>
            <person name="Hibbett D.S."/>
            <person name="Nagy L.G."/>
        </authorList>
    </citation>
    <scope>NUCLEOTIDE SEQUENCE [LARGE SCALE GENOMIC DNA]</scope>
    <source>
        <strain evidence="4 5">CBS 962.96</strain>
    </source>
</reference>
<gene>
    <name evidence="4" type="ORF">K435DRAFT_658110</name>
</gene>
<dbReference type="EMBL" id="ML179112">
    <property type="protein sequence ID" value="THU99883.1"/>
    <property type="molecule type" value="Genomic_DNA"/>
</dbReference>
<evidence type="ECO:0000259" key="3">
    <source>
        <dbReference type="Pfam" id="PF05199"/>
    </source>
</evidence>
<dbReference type="InterPro" id="IPR036188">
    <property type="entry name" value="FAD/NAD-bd_sf"/>
</dbReference>
<dbReference type="GO" id="GO:0016614">
    <property type="term" value="F:oxidoreductase activity, acting on CH-OH group of donors"/>
    <property type="evidence" value="ECO:0007669"/>
    <property type="project" value="InterPro"/>
</dbReference>
<evidence type="ECO:0000313" key="4">
    <source>
        <dbReference type="EMBL" id="THU99883.1"/>
    </source>
</evidence>
<dbReference type="PANTHER" id="PTHR11552">
    <property type="entry name" value="GLUCOSE-METHANOL-CHOLINE GMC OXIDOREDUCTASE"/>
    <property type="match status" value="1"/>
</dbReference>
<sequence>MPIRRHTSAYIRKNLITVYHPVGTAKMSFDSDTTGVTVLRVKGIKGVRVVDASIFVRITNPLLFLFQN</sequence>
<evidence type="ECO:0000313" key="5">
    <source>
        <dbReference type="Proteomes" id="UP000297245"/>
    </source>
</evidence>
<dbReference type="Proteomes" id="UP000297245">
    <property type="component" value="Unassembled WGS sequence"/>
</dbReference>
<accession>A0A4S8MD10</accession>
<comment type="similarity">
    <text evidence="2">Belongs to the GMC oxidoreductase family.</text>
</comment>
<dbReference type="PANTHER" id="PTHR11552:SF147">
    <property type="entry name" value="CHOLINE DEHYDROGENASE, MITOCHONDRIAL"/>
    <property type="match status" value="1"/>
</dbReference>
<evidence type="ECO:0000256" key="2">
    <source>
        <dbReference type="ARBA" id="ARBA00010790"/>
    </source>
</evidence>
<comment type="cofactor">
    <cofactor evidence="1">
        <name>FAD</name>
        <dbReference type="ChEBI" id="CHEBI:57692"/>
    </cofactor>
</comment>
<dbReference type="Pfam" id="PF05199">
    <property type="entry name" value="GMC_oxred_C"/>
    <property type="match status" value="1"/>
</dbReference>
<dbReference type="GO" id="GO:0050660">
    <property type="term" value="F:flavin adenine dinucleotide binding"/>
    <property type="evidence" value="ECO:0007669"/>
    <property type="project" value="InterPro"/>
</dbReference>
<dbReference type="InterPro" id="IPR012132">
    <property type="entry name" value="GMC_OxRdtase"/>
</dbReference>
<feature type="domain" description="Glucose-methanol-choline oxidoreductase C-terminal" evidence="3">
    <location>
        <begin position="8"/>
        <end position="59"/>
    </location>
</feature>
<organism evidence="4 5">
    <name type="scientific">Dendrothele bispora (strain CBS 962.96)</name>
    <dbReference type="NCBI Taxonomy" id="1314807"/>
    <lineage>
        <taxon>Eukaryota</taxon>
        <taxon>Fungi</taxon>
        <taxon>Dikarya</taxon>
        <taxon>Basidiomycota</taxon>
        <taxon>Agaricomycotina</taxon>
        <taxon>Agaricomycetes</taxon>
        <taxon>Agaricomycetidae</taxon>
        <taxon>Agaricales</taxon>
        <taxon>Agaricales incertae sedis</taxon>
        <taxon>Dendrothele</taxon>
    </lineage>
</organism>
<dbReference type="OrthoDB" id="269227at2759"/>
<keyword evidence="5" id="KW-1185">Reference proteome</keyword>
<protein>
    <recommendedName>
        <fullName evidence="3">Glucose-methanol-choline oxidoreductase C-terminal domain-containing protein</fullName>
    </recommendedName>
</protein>
<dbReference type="AlphaFoldDB" id="A0A4S8MD10"/>
<proteinExistence type="inferred from homology"/>